<keyword evidence="3" id="KW-1185">Reference proteome</keyword>
<feature type="transmembrane region" description="Helical" evidence="1">
    <location>
        <begin position="98"/>
        <end position="122"/>
    </location>
</feature>
<name>A0A5K7YK49_9BACT</name>
<organism evidence="2 3">
    <name type="scientific">Desulfosarcina alkanivorans</name>
    <dbReference type="NCBI Taxonomy" id="571177"/>
    <lineage>
        <taxon>Bacteria</taxon>
        <taxon>Pseudomonadati</taxon>
        <taxon>Thermodesulfobacteriota</taxon>
        <taxon>Desulfobacteria</taxon>
        <taxon>Desulfobacterales</taxon>
        <taxon>Desulfosarcinaceae</taxon>
        <taxon>Desulfosarcina</taxon>
    </lineage>
</organism>
<reference evidence="2 3" key="1">
    <citation type="submission" date="2019-11" db="EMBL/GenBank/DDBJ databases">
        <title>Comparative genomics of hydrocarbon-degrading Desulfosarcina strains.</title>
        <authorList>
            <person name="Watanabe M."/>
            <person name="Kojima H."/>
            <person name="Fukui M."/>
        </authorList>
    </citation>
    <scope>NUCLEOTIDE SEQUENCE [LARGE SCALE GENOMIC DNA]</scope>
    <source>
        <strain evidence="2 3">PL12</strain>
    </source>
</reference>
<keyword evidence="1" id="KW-0812">Transmembrane</keyword>
<feature type="transmembrane region" description="Helical" evidence="1">
    <location>
        <begin position="31"/>
        <end position="52"/>
    </location>
</feature>
<feature type="transmembrane region" description="Helical" evidence="1">
    <location>
        <begin position="329"/>
        <end position="352"/>
    </location>
</feature>
<dbReference type="Proteomes" id="UP000427906">
    <property type="component" value="Chromosome"/>
</dbReference>
<feature type="transmembrane region" description="Helical" evidence="1">
    <location>
        <begin position="262"/>
        <end position="283"/>
    </location>
</feature>
<keyword evidence="1" id="KW-1133">Transmembrane helix</keyword>
<accession>A0A5K7YK49</accession>
<evidence type="ECO:0000313" key="2">
    <source>
        <dbReference type="EMBL" id="BBO68239.1"/>
    </source>
</evidence>
<protein>
    <recommendedName>
        <fullName evidence="4">Glycosyltransferase RgtA/B/C/D-like domain-containing protein</fullName>
    </recommendedName>
</protein>
<dbReference type="AlphaFoldDB" id="A0A5K7YK49"/>
<feature type="transmembrane region" description="Helical" evidence="1">
    <location>
        <begin position="196"/>
        <end position="216"/>
    </location>
</feature>
<keyword evidence="1" id="KW-0472">Membrane</keyword>
<dbReference type="OrthoDB" id="5444983at2"/>
<feature type="transmembrane region" description="Helical" evidence="1">
    <location>
        <begin position="58"/>
        <end position="77"/>
    </location>
</feature>
<evidence type="ECO:0008006" key="4">
    <source>
        <dbReference type="Google" id="ProtNLM"/>
    </source>
</evidence>
<feature type="transmembrane region" description="Helical" evidence="1">
    <location>
        <begin position="6"/>
        <end position="24"/>
    </location>
</feature>
<feature type="transmembrane region" description="Helical" evidence="1">
    <location>
        <begin position="400"/>
        <end position="422"/>
    </location>
</feature>
<feature type="transmembrane region" description="Helical" evidence="1">
    <location>
        <begin position="169"/>
        <end position="190"/>
    </location>
</feature>
<feature type="transmembrane region" description="Helical" evidence="1">
    <location>
        <begin position="460"/>
        <end position="478"/>
    </location>
</feature>
<proteinExistence type="predicted"/>
<feature type="transmembrane region" description="Helical" evidence="1">
    <location>
        <begin position="303"/>
        <end position="323"/>
    </location>
</feature>
<dbReference type="RefSeq" id="WP_155316422.1">
    <property type="nucleotide sequence ID" value="NZ_AP021874.1"/>
</dbReference>
<gene>
    <name evidence="2" type="ORF">DSCA_21690</name>
</gene>
<dbReference type="KEGG" id="dalk:DSCA_21690"/>
<evidence type="ECO:0000256" key="1">
    <source>
        <dbReference type="SAM" id="Phobius"/>
    </source>
</evidence>
<sequence length="506" mass="54496">MAWVALGLSAETAVFILAGFAWLLSREYTLAEAGAGAVVLVFIALSLVHQLSLLSGSLLPGFVLESTALATVFFLGFRRLPDLPRWWAAMSNLVRQEAFSAGTIAGAWSVMAGLLVVGWWSLDPPPPAFPWHGLRFGTIPGAFWRFAGADAIEPLNAQALFFHTARFGLGADACGFGLLAYMAVGLSTYALARRYAWPPMALTVTLMVLSMPRLVALGRWPSAEMVSTAAVVFSMLLVYRLVEQHRSGDLRLFVLCTFFSLSASPLSVALVPVMFLLMTVVVVRRHGWLMLRELAAAKPFSSFLVLLPALVLAQIPVVLVNLANAHPLWGGAILFESGGLTGAAANLLRFFFASVDPTGPVQQMLVWLVGLDLNRLLAVGYTTLAAVFGHPGANTPFVPFFSGSGSMGFGPFAPLLVLPAMFHAMVRGPRRLKAVGVAWAGYLYLAALVVAWHAGSPEALTPLYAANGFAVAFSLPPWRLRRRGMRIFQVAFALLLAWSLTCGRCM</sequence>
<feature type="transmembrane region" description="Helical" evidence="1">
    <location>
        <begin position="364"/>
        <end position="388"/>
    </location>
</feature>
<feature type="transmembrane region" description="Helical" evidence="1">
    <location>
        <begin position="434"/>
        <end position="454"/>
    </location>
</feature>
<evidence type="ECO:0000313" key="3">
    <source>
        <dbReference type="Proteomes" id="UP000427906"/>
    </source>
</evidence>
<dbReference type="EMBL" id="AP021874">
    <property type="protein sequence ID" value="BBO68239.1"/>
    <property type="molecule type" value="Genomic_DNA"/>
</dbReference>